<organism evidence="2 3">
    <name type="scientific">Paenibacillus spongiae</name>
    <dbReference type="NCBI Taxonomy" id="2909671"/>
    <lineage>
        <taxon>Bacteria</taxon>
        <taxon>Bacillati</taxon>
        <taxon>Bacillota</taxon>
        <taxon>Bacilli</taxon>
        <taxon>Bacillales</taxon>
        <taxon>Paenibacillaceae</taxon>
        <taxon>Paenibacillus</taxon>
    </lineage>
</organism>
<reference evidence="2" key="1">
    <citation type="submission" date="2022-01" db="EMBL/GenBank/DDBJ databases">
        <title>Paenibacillus spongiae sp. nov., isolated from marine sponge.</title>
        <authorList>
            <person name="Li Z."/>
            <person name="Zhang M."/>
        </authorList>
    </citation>
    <scope>NUCLEOTIDE SEQUENCE</scope>
    <source>
        <strain evidence="2">PHS-Z3</strain>
    </source>
</reference>
<evidence type="ECO:0000313" key="3">
    <source>
        <dbReference type="Proteomes" id="UP001057877"/>
    </source>
</evidence>
<accession>A0ABY5SDF9</accession>
<dbReference type="InterPro" id="IPR031329">
    <property type="entry name" value="NEUT/ALK_ceramidase_N"/>
</dbReference>
<keyword evidence="3" id="KW-1185">Reference proteome</keyword>
<sequence length="430" mass="46660">MNGAEKGKATGLKLGSAKIDITPEEPIPLCGFASRKHDGYFKEVRQRLYARILFLCSRDEDGSERTAVIVSADLVWWGSDRMPAVKARLLNEWGIEPSAVLFHGTHTHCGPQTSGLFVPSLGEMDAKYMEMLENRILEGVAQAAANVEAVIAERGEGSCGIGVNRRSIVEGQVRMTPNEEGPADPAVTVIRFSRPGGSAKAVMVHYTCHPTTTADNAVSSEFPGIAMEEVERELGGDAVSLYLQGFCGDVGPIADTDMHRMASALSGEVMQVLRHKMSLAQPAEWSSAIGTAELPLQPLPEERELAERTGETDVFGEWSRLLLAHPEYLKPSLTLEGTLITIADGISLLAMNAEMVIEYGLYIKRQSGGKVLPVAYSNGMIGYVTTAEQLSQGGYEPYDSTFYFAMPAPLDVSAEARVTELIDALLHIRR</sequence>
<dbReference type="Proteomes" id="UP001057877">
    <property type="component" value="Chromosome"/>
</dbReference>
<gene>
    <name evidence="2" type="ORF">L1F29_09310</name>
</gene>
<protein>
    <submittedName>
        <fullName evidence="2">Neutral/alkaline non-lysosomal ceramidase N-terminal domain-containing protein</fullName>
    </submittedName>
</protein>
<dbReference type="EMBL" id="CP091430">
    <property type="protein sequence ID" value="UVI31991.1"/>
    <property type="molecule type" value="Genomic_DNA"/>
</dbReference>
<name>A0ABY5SDF9_9BACL</name>
<proteinExistence type="predicted"/>
<evidence type="ECO:0000259" key="1">
    <source>
        <dbReference type="Pfam" id="PF04734"/>
    </source>
</evidence>
<dbReference type="Pfam" id="PF04734">
    <property type="entry name" value="Ceramidase_alk"/>
    <property type="match status" value="1"/>
</dbReference>
<evidence type="ECO:0000313" key="2">
    <source>
        <dbReference type="EMBL" id="UVI31991.1"/>
    </source>
</evidence>
<feature type="domain" description="Neutral/alkaline non-lysosomal ceramidase N-terminal" evidence="1">
    <location>
        <begin position="13"/>
        <end position="240"/>
    </location>
</feature>
<dbReference type="RefSeq" id="WP_258388051.1">
    <property type="nucleotide sequence ID" value="NZ_CP091430.1"/>
</dbReference>